<gene>
    <name evidence="2" type="ORF">RN001_005515</name>
</gene>
<organism evidence="2 3">
    <name type="scientific">Aquatica leii</name>
    <dbReference type="NCBI Taxonomy" id="1421715"/>
    <lineage>
        <taxon>Eukaryota</taxon>
        <taxon>Metazoa</taxon>
        <taxon>Ecdysozoa</taxon>
        <taxon>Arthropoda</taxon>
        <taxon>Hexapoda</taxon>
        <taxon>Insecta</taxon>
        <taxon>Pterygota</taxon>
        <taxon>Neoptera</taxon>
        <taxon>Endopterygota</taxon>
        <taxon>Coleoptera</taxon>
        <taxon>Polyphaga</taxon>
        <taxon>Elateriformia</taxon>
        <taxon>Elateroidea</taxon>
        <taxon>Lampyridae</taxon>
        <taxon>Luciolinae</taxon>
        <taxon>Aquatica</taxon>
    </lineage>
</organism>
<protein>
    <recommendedName>
        <fullName evidence="4">DNA-directed DNA polymerase</fullName>
    </recommendedName>
</protein>
<keyword evidence="3" id="KW-1185">Reference proteome</keyword>
<evidence type="ECO:0008006" key="4">
    <source>
        <dbReference type="Google" id="ProtNLM"/>
    </source>
</evidence>
<evidence type="ECO:0000313" key="2">
    <source>
        <dbReference type="EMBL" id="KAK4882196.1"/>
    </source>
</evidence>
<dbReference type="Gene3D" id="3.90.1600.10">
    <property type="entry name" value="Palm domain of DNA polymerase"/>
    <property type="match status" value="1"/>
</dbReference>
<comment type="caution">
    <text evidence="2">The sequence shown here is derived from an EMBL/GenBank/DDBJ whole genome shotgun (WGS) entry which is preliminary data.</text>
</comment>
<feature type="region of interest" description="Disordered" evidence="1">
    <location>
        <begin position="143"/>
        <end position="164"/>
    </location>
</feature>
<accession>A0AAN7SAM2</accession>
<dbReference type="InterPro" id="IPR043502">
    <property type="entry name" value="DNA/RNA_pol_sf"/>
</dbReference>
<sequence length="1083" mass="127004">MININSCGYLFHASSYIELPIEIKTKHAVVNVHNNDEACFAWSIMAALYPPIDSSGKKNNHINRVSKYPYYGEKLNLKGIQFPMTLNQIPKFERQNPDISINVYTLSLKKKARYVTVPTYLTSSHKERHVNLLMIQEKYIIEDESEEEEEEEEGEEDKNREGFEENNINMSVDCDLSDVSEHKFDTLGESLSIKYHFCYIKNLSRLVKSQLTKSTRKIHICDRCLHYFYSEACLTQHIVDCRNLNACKITLPQAGTVVKFKNFAHQMRVPFIIYGDFECLLIKSDNISDDVTCNMIKYQHHKPFSVGYYLHCAFDHSLSYFKMFRGHDCEDWFTNELIAISAAFSEKYFNKVVPMKPLSYDEILNFNLARHCHICEKPFKNDDIKVRDHCHFSGNFRGAAHNSCNLNFKCDKTIPVVFHSLSNYDAHLFIRNLVKKCRKKIHLLPLNKERYISFTAAFDNNMKFRFIDSFRFMNSSLDKLSSYLDNDHLHIIKSQFSNVSSKQFELLKRKGVYPYDYTDHYDKLLTTTTLPSKEHFFNSLTATHISDDDYLHAETVWREFNISNLAEYSDLYLKTDVLLLADVFENFRRGCMHTYKLDPAHYYTVPGYTWDAMLKFTQIELELISDIDMLMFVERGIRGGLSQCSMKYSKANNKYLDNYNPNDLDSYLIYFDVNNLYGLAMSQFLPYGGFKWLDTDEIANFNLKNVSNVSTTGYLLEVDLEYPPCIHDVHNDLPLCSEHKHPPGSKQKKLLATLHNKSRYIIHYQNLQQCLKLGMQLKRVHRILEFKQKAWLKNYIDLNTRLRMSTSNDFEKNLYKLLNNAVFGKTMENIRKHKVVKLINRWHGRYGAEHYIAQPNFHSRTIFDNNTVAIEMNKNEIIFNKPIYVGMCILDISKTYLYNFHYEYMLKKFGHQNCRLLYTDTDSLIYNLYHNNIYDSIKTDFHMFDTSDYDEDNIFGISRLNKKVLGLMKDECSGRVMLEFVGIKSKLYSFKVQCDSSNTYEVVKKAKGVVDNVVRNTISFEDYLNCVRENTTLLREQRSIRSSKHDIFSIKQNKIALAGNDDKRYILSDGVNTLAWGHYLLEY</sequence>
<dbReference type="GO" id="GO:0071897">
    <property type="term" value="P:DNA biosynthetic process"/>
    <property type="evidence" value="ECO:0007669"/>
    <property type="project" value="UniProtKB-ARBA"/>
</dbReference>
<feature type="compositionally biased region" description="Acidic residues" evidence="1">
    <location>
        <begin position="143"/>
        <end position="156"/>
    </location>
</feature>
<dbReference type="InterPro" id="IPR044925">
    <property type="entry name" value="His-Me_finger_sf"/>
</dbReference>
<evidence type="ECO:0000313" key="3">
    <source>
        <dbReference type="Proteomes" id="UP001353858"/>
    </source>
</evidence>
<dbReference type="PANTHER" id="PTHR31511:SF12">
    <property type="entry name" value="RHO TERMINATION FACTOR N-TERMINAL DOMAIN-CONTAINING PROTEIN"/>
    <property type="match status" value="1"/>
</dbReference>
<dbReference type="EMBL" id="JARPUR010000002">
    <property type="protein sequence ID" value="KAK4882196.1"/>
    <property type="molecule type" value="Genomic_DNA"/>
</dbReference>
<dbReference type="PANTHER" id="PTHR31511">
    <property type="entry name" value="PROTEIN CBG23764"/>
    <property type="match status" value="1"/>
</dbReference>
<dbReference type="Proteomes" id="UP001353858">
    <property type="component" value="Unassembled WGS sequence"/>
</dbReference>
<name>A0AAN7SAM2_9COLE</name>
<reference evidence="3" key="1">
    <citation type="submission" date="2023-01" db="EMBL/GenBank/DDBJ databases">
        <title>Key to firefly adult light organ development and bioluminescence: homeobox transcription factors regulate luciferase expression and transportation to peroxisome.</title>
        <authorList>
            <person name="Fu X."/>
        </authorList>
    </citation>
    <scope>NUCLEOTIDE SEQUENCE [LARGE SCALE GENOMIC DNA]</scope>
</reference>
<evidence type="ECO:0000256" key="1">
    <source>
        <dbReference type="SAM" id="MobiDB-lite"/>
    </source>
</evidence>
<dbReference type="SUPFAM" id="SSF54060">
    <property type="entry name" value="His-Me finger endonucleases"/>
    <property type="match status" value="1"/>
</dbReference>
<proteinExistence type="predicted"/>
<dbReference type="InterPro" id="IPR023211">
    <property type="entry name" value="DNA_pol_palm_dom_sf"/>
</dbReference>
<dbReference type="AlphaFoldDB" id="A0AAN7SAM2"/>
<dbReference type="SUPFAM" id="SSF56672">
    <property type="entry name" value="DNA/RNA polymerases"/>
    <property type="match status" value="1"/>
</dbReference>